<feature type="compositionally biased region" description="Basic residues" evidence="4">
    <location>
        <begin position="93"/>
        <end position="107"/>
    </location>
</feature>
<keyword evidence="9" id="KW-1185">Reference proteome</keyword>
<evidence type="ECO:0000256" key="2">
    <source>
        <dbReference type="ARBA" id="ARBA00022694"/>
    </source>
</evidence>
<dbReference type="EnsemblMetazoa" id="ASTEI06057-RA">
    <property type="protein sequence ID" value="ASTEI06057-PA"/>
    <property type="gene ID" value="ASTEI06057"/>
</dbReference>
<dbReference type="GO" id="GO:0001682">
    <property type="term" value="P:tRNA 5'-leader removal"/>
    <property type="evidence" value="ECO:0007669"/>
    <property type="project" value="InterPro"/>
</dbReference>
<reference evidence="8" key="2">
    <citation type="submission" date="2020-05" db="UniProtKB">
        <authorList>
            <consortium name="EnsemblMetazoa"/>
        </authorList>
    </citation>
    <scope>IDENTIFICATION</scope>
    <source>
        <strain evidence="8">Indian</strain>
    </source>
</reference>
<evidence type="ECO:0000259" key="5">
    <source>
        <dbReference type="Pfam" id="PF06978"/>
    </source>
</evidence>
<dbReference type="Pfam" id="PF06978">
    <property type="entry name" value="POP1_N"/>
    <property type="match status" value="1"/>
</dbReference>
<evidence type="ECO:0000259" key="7">
    <source>
        <dbReference type="Pfam" id="PF22770"/>
    </source>
</evidence>
<protein>
    <submittedName>
        <fullName evidence="8">Uncharacterized protein</fullName>
    </submittedName>
</protein>
<comment type="subcellular location">
    <subcellularLocation>
        <location evidence="1">Nucleus</location>
    </subcellularLocation>
</comment>
<reference evidence="9" key="1">
    <citation type="journal article" date="2014" name="Genome Biol.">
        <title>Genome analysis of a major urban malaria vector mosquito, Anopheles stephensi.</title>
        <authorList>
            <person name="Jiang X."/>
            <person name="Peery A."/>
            <person name="Hall A.B."/>
            <person name="Sharma A."/>
            <person name="Chen X.G."/>
            <person name="Waterhouse R.M."/>
            <person name="Komissarov A."/>
            <person name="Riehle M.M."/>
            <person name="Shouche Y."/>
            <person name="Sharakhova M.V."/>
            <person name="Lawson D."/>
            <person name="Pakpour N."/>
            <person name="Arensburger P."/>
            <person name="Davidson V.L."/>
            <person name="Eiglmeier K."/>
            <person name="Emrich S."/>
            <person name="George P."/>
            <person name="Kennedy R.C."/>
            <person name="Mane S.P."/>
            <person name="Maslen G."/>
            <person name="Oringanje C."/>
            <person name="Qi Y."/>
            <person name="Settlage R."/>
            <person name="Tojo M."/>
            <person name="Tubio J.M."/>
            <person name="Unger M.F."/>
            <person name="Wang B."/>
            <person name="Vernick K.D."/>
            <person name="Ribeiro J.M."/>
            <person name="James A.A."/>
            <person name="Michel K."/>
            <person name="Riehle M.A."/>
            <person name="Luckhart S."/>
            <person name="Sharakhov I.V."/>
            <person name="Tu Z."/>
        </authorList>
    </citation>
    <scope>NUCLEOTIDE SEQUENCE [LARGE SCALE GENOMIC DNA]</scope>
    <source>
        <strain evidence="9">Indian</strain>
    </source>
</reference>
<feature type="region of interest" description="Disordered" evidence="4">
    <location>
        <begin position="81"/>
        <end position="107"/>
    </location>
</feature>
<dbReference type="GO" id="GO:0005655">
    <property type="term" value="C:nucleolar ribonuclease P complex"/>
    <property type="evidence" value="ECO:0007669"/>
    <property type="project" value="InterPro"/>
</dbReference>
<evidence type="ECO:0000259" key="6">
    <source>
        <dbReference type="Pfam" id="PF08170"/>
    </source>
</evidence>
<dbReference type="GO" id="GO:0000172">
    <property type="term" value="C:ribonuclease MRP complex"/>
    <property type="evidence" value="ECO:0007669"/>
    <property type="project" value="InterPro"/>
</dbReference>
<dbReference type="PANTHER" id="PTHR22731">
    <property type="entry name" value="RIBONUCLEASES P/MRP PROTEIN SUBUNIT POP1"/>
    <property type="match status" value="1"/>
</dbReference>
<organism evidence="8 9">
    <name type="scientific">Anopheles stephensi</name>
    <name type="common">Indo-Pakistan malaria mosquito</name>
    <dbReference type="NCBI Taxonomy" id="30069"/>
    <lineage>
        <taxon>Eukaryota</taxon>
        <taxon>Metazoa</taxon>
        <taxon>Ecdysozoa</taxon>
        <taxon>Arthropoda</taxon>
        <taxon>Hexapoda</taxon>
        <taxon>Insecta</taxon>
        <taxon>Pterygota</taxon>
        <taxon>Neoptera</taxon>
        <taxon>Endopterygota</taxon>
        <taxon>Diptera</taxon>
        <taxon>Nematocera</taxon>
        <taxon>Culicoidea</taxon>
        <taxon>Culicidae</taxon>
        <taxon>Anophelinae</taxon>
        <taxon>Anopheles</taxon>
    </lineage>
</organism>
<keyword evidence="2" id="KW-0819">tRNA processing</keyword>
<proteinExistence type="predicted"/>
<feature type="domain" description="POP1 C-terminal" evidence="7">
    <location>
        <begin position="642"/>
        <end position="830"/>
    </location>
</feature>
<accession>A0A182YC71</accession>
<sequence>MQSHHGPYHDADRGSKMRLPLELNPLKFAESRKEEVCQMLRNMSSTMHQRKLMHQSLPNHMRRRAMSYDARRLPRKFRHVHKAQFSKSGVSEKKKRPSRKFRRKPKNLLKEYERRKRTFVWMETHVWHAKRFHMTSRWGYKIPLTPCNKSYRSSYKATTKHCLLYDMSYEGCVEVSGEEPVLREGFRRLCSDRLGLTVTAKAYMAGQRAGYVWLYEDGAYPYNCLGRVRIVWRSSRSIDDEDDAQRRTVWMFAHPSFYRQLVEQLVKVFKLKNALRKTNDTLEDITRNPADIRCPRYRSKSSGVEVVELKDTLNRFHLTGPLSHATIVKTFRLFDPPEQTSPTDRTWFNDFIESTPKGKKILTHQANYWADIKDLTSPGEISPGEVIALIVQDPRLNRPNYRTKALPGVPARYDFTEGVPPETIKPRAIRSYSPLWDGPTRKRITEEMKTTHELNRLRKVETLVPGELCVSDTRLQPLPILLLQTPGSQDAGYKRLGYGAGWDVIVPGGYGLAVWHSLVIWGAKAVGQQELNMIALESGHDRSGVPDTLLGRDEAAHKHQQSLDRYFKRPNNKRVNYTKLAIASPFRCPWSQLVREWNGGSKDDGPEQRPYFVVRDLETLAQLRLALDRKFNIQSIDLSPDALIPVLLTLKTRGNPGDNAIICLPNRSDFRSNKQNRLSSMHGPVYVEPVRKDPHGTERLALRAQHLRTLKRLRNRRIREKKRLQRAKPGVLVRIPKANNRALVEEQLKRMADLWLPATPATVRNQCTRECFGYMTQGGFSLSEGTVNGIGYVTAKGLVKLFKICTKGKLKLLVRGTRTRGYRFATMRIAC</sequence>
<dbReference type="InterPro" id="IPR055079">
    <property type="entry name" value="POP1_C"/>
</dbReference>
<keyword evidence="3" id="KW-0539">Nucleus</keyword>
<dbReference type="Pfam" id="PF22770">
    <property type="entry name" value="POP1_C"/>
    <property type="match status" value="1"/>
</dbReference>
<name>A0A182YC71_ANOST</name>
<dbReference type="InterPro" id="IPR012590">
    <property type="entry name" value="POPLD_dom"/>
</dbReference>
<dbReference type="OMA" id="RRTMSHN"/>
<dbReference type="VEuPathDB" id="VectorBase:ASTEI06057"/>
<dbReference type="STRING" id="30069.A0A182YC71"/>
<dbReference type="Proteomes" id="UP000076408">
    <property type="component" value="Unassembled WGS sequence"/>
</dbReference>
<dbReference type="SUPFAM" id="SSF103025">
    <property type="entry name" value="Folate-binding domain"/>
    <property type="match status" value="1"/>
</dbReference>
<evidence type="ECO:0000256" key="1">
    <source>
        <dbReference type="ARBA" id="ARBA00004123"/>
    </source>
</evidence>
<dbReference type="VEuPathDB" id="VectorBase:ASTE002532"/>
<dbReference type="InterPro" id="IPR009723">
    <property type="entry name" value="Pop1_N"/>
</dbReference>
<evidence type="ECO:0000256" key="4">
    <source>
        <dbReference type="SAM" id="MobiDB-lite"/>
    </source>
</evidence>
<dbReference type="AlphaFoldDB" id="A0A182YC71"/>
<dbReference type="InterPro" id="IPR039182">
    <property type="entry name" value="Pop1"/>
</dbReference>
<dbReference type="Pfam" id="PF08170">
    <property type="entry name" value="POPLD"/>
    <property type="match status" value="1"/>
</dbReference>
<evidence type="ECO:0000313" key="9">
    <source>
        <dbReference type="Proteomes" id="UP000076408"/>
    </source>
</evidence>
<feature type="domain" description="POPLD" evidence="6">
    <location>
        <begin position="501"/>
        <end position="590"/>
    </location>
</feature>
<evidence type="ECO:0000256" key="3">
    <source>
        <dbReference type="ARBA" id="ARBA00023242"/>
    </source>
</evidence>
<dbReference type="PANTHER" id="PTHR22731:SF3">
    <property type="entry name" value="RIBONUCLEASES P_MRP PROTEIN SUBUNIT POP1"/>
    <property type="match status" value="1"/>
</dbReference>
<evidence type="ECO:0000313" key="8">
    <source>
        <dbReference type="EnsemblMetazoa" id="ASTEI06057-PA"/>
    </source>
</evidence>
<feature type="domain" description="Pop1 N-terminal" evidence="5">
    <location>
        <begin position="91"/>
        <end position="177"/>
    </location>
</feature>
<dbReference type="VEuPathDB" id="VectorBase:ASTEI20_033745"/>